<sequence>MFHIKRAFEAYIDGFQEITMIIPKSNKQTEHTYFNLVHEHNQTRLPVISRVEFESFIKYTVHSPNTLLLDQSYEIEDEFGFRTDLQVGGVIHSTEFDEKYAYEGNDLGATYTTDSTVYKVWAPTASKVKLRVYLLTDEKEKYTEFQMDRKSNGVWEFILNEDCEGYVYTFLVCVNLIWREAVDPYAKAVTVNGKHGVVVDLSKTIKVKKATSPSLERYTDCIIYEASIRDFTSHPLSGVQKKGCYEGFFETGTTFNNMPTGFDYVRSLGVTHIELLPIFDFEGVDELNPFQSYNWGYNPLNFNAPEGSYSQEPKDPYVRINELKTLISTYHNAGLRIIMDVVYNHVYDLQTSHFERIVPGYYFRQNENGLPSNGTGVGNDFASERLMARRYILHSLIYWTKEYDLDGFRFDLMGILDTTTMNQIEEELFSLKSDLILFGEGWDLNTSLDPTQKASIHQSHKLKKIGFFNDKFRDGMKGSTFSIIEFGFVQGKRNNDSFDDLLTGSFGEFNHLSLFNHPYQSINYVESHDNHTMWDRLQLSNPNESEDILKKRHLLGTSLVLLSYGVPFIHCGQEFFRTKMGIENSYNAGDTINSIDWARAEREKNAISVIKDLISIRKRFKSLRFSLKEEIQAHVKPINLHQDIIGYQVSDINEIDGVQGIMVLFHNGTNDMKIAMNREESGWVYLWDGKKKYDTEQKVVDHNQLNIPALSTVIIVKY</sequence>
<dbReference type="Proteomes" id="UP000626244">
    <property type="component" value="Unassembled WGS sequence"/>
</dbReference>
<organism evidence="3 4">
    <name type="scientific">Gottfriedia solisilvae</name>
    <dbReference type="NCBI Taxonomy" id="1516104"/>
    <lineage>
        <taxon>Bacteria</taxon>
        <taxon>Bacillati</taxon>
        <taxon>Bacillota</taxon>
        <taxon>Bacilli</taxon>
        <taxon>Bacillales</taxon>
        <taxon>Bacillaceae</taxon>
        <taxon>Gottfriedia</taxon>
    </lineage>
</organism>
<dbReference type="CDD" id="cd11341">
    <property type="entry name" value="AmyAc_Pullulanase_LD-like"/>
    <property type="match status" value="1"/>
</dbReference>
<dbReference type="OrthoDB" id="9761875at2"/>
<dbReference type="InterPro" id="IPR011840">
    <property type="entry name" value="PulA_typeI"/>
</dbReference>
<dbReference type="InterPro" id="IPR040697">
    <property type="entry name" value="PulA_N1"/>
</dbReference>
<feature type="domain" description="Glycosyl hydrolase family 13 catalytic" evidence="2">
    <location>
        <begin position="242"/>
        <end position="617"/>
    </location>
</feature>
<evidence type="ECO:0000259" key="2">
    <source>
        <dbReference type="SMART" id="SM00642"/>
    </source>
</evidence>
<dbReference type="CDD" id="cd02860">
    <property type="entry name" value="E_set_Pullulanase"/>
    <property type="match status" value="1"/>
</dbReference>
<dbReference type="SUPFAM" id="SSF51445">
    <property type="entry name" value="(Trans)glycosidases"/>
    <property type="match status" value="1"/>
</dbReference>
<evidence type="ECO:0000313" key="3">
    <source>
        <dbReference type="EMBL" id="GGI10013.1"/>
    </source>
</evidence>
<dbReference type="SMART" id="SM00642">
    <property type="entry name" value="Aamy"/>
    <property type="match status" value="1"/>
</dbReference>
<dbReference type="InterPro" id="IPR013783">
    <property type="entry name" value="Ig-like_fold"/>
</dbReference>
<dbReference type="Pfam" id="PF00128">
    <property type="entry name" value="Alpha-amylase"/>
    <property type="match status" value="1"/>
</dbReference>
<dbReference type="Gene3D" id="2.60.40.1180">
    <property type="entry name" value="Golgi alpha-mannosidase II"/>
    <property type="match status" value="1"/>
</dbReference>
<proteinExistence type="inferred from homology"/>
<dbReference type="RefSeq" id="WP_088002599.1">
    <property type="nucleotide sequence ID" value="NZ_BMHB01000001.1"/>
</dbReference>
<dbReference type="Pfam" id="PF17999">
    <property type="entry name" value="PulA_N1"/>
    <property type="match status" value="1"/>
</dbReference>
<dbReference type="Pfam" id="PF02922">
    <property type="entry name" value="CBM_48"/>
    <property type="match status" value="1"/>
</dbReference>
<dbReference type="InterPro" id="IPR013780">
    <property type="entry name" value="Glyco_hydro_b"/>
</dbReference>
<dbReference type="SUPFAM" id="SSF81296">
    <property type="entry name" value="E set domains"/>
    <property type="match status" value="1"/>
</dbReference>
<dbReference type="GO" id="GO:0004553">
    <property type="term" value="F:hydrolase activity, hydrolyzing O-glycosyl compounds"/>
    <property type="evidence" value="ECO:0007669"/>
    <property type="project" value="InterPro"/>
</dbReference>
<dbReference type="EMBL" id="BMHB01000001">
    <property type="protein sequence ID" value="GGI10013.1"/>
    <property type="molecule type" value="Genomic_DNA"/>
</dbReference>
<dbReference type="Gene3D" id="3.20.20.80">
    <property type="entry name" value="Glycosidases"/>
    <property type="match status" value="1"/>
</dbReference>
<dbReference type="Gene3D" id="2.60.40.10">
    <property type="entry name" value="Immunoglobulins"/>
    <property type="match status" value="1"/>
</dbReference>
<dbReference type="InterPro" id="IPR017853">
    <property type="entry name" value="GH"/>
</dbReference>
<keyword evidence="4" id="KW-1185">Reference proteome</keyword>
<reference evidence="4" key="1">
    <citation type="journal article" date="2019" name="Int. J. Syst. Evol. Microbiol.">
        <title>The Global Catalogue of Microorganisms (GCM) 10K type strain sequencing project: providing services to taxonomists for standard genome sequencing and annotation.</title>
        <authorList>
            <consortium name="The Broad Institute Genomics Platform"/>
            <consortium name="The Broad Institute Genome Sequencing Center for Infectious Disease"/>
            <person name="Wu L."/>
            <person name="Ma J."/>
        </authorList>
    </citation>
    <scope>NUCLEOTIDE SEQUENCE [LARGE SCALE GENOMIC DNA]</scope>
    <source>
        <strain evidence="4">CGMCC 1.14993</strain>
    </source>
</reference>
<dbReference type="AlphaFoldDB" id="A0A8J3AHG9"/>
<dbReference type="Gene3D" id="2.60.40.2320">
    <property type="match status" value="1"/>
</dbReference>
<gene>
    <name evidence="3" type="primary">amyX</name>
    <name evidence="3" type="ORF">GCM10007380_00660</name>
</gene>
<accession>A0A8J3AHG9</accession>
<dbReference type="GO" id="GO:0005975">
    <property type="term" value="P:carbohydrate metabolic process"/>
    <property type="evidence" value="ECO:0007669"/>
    <property type="project" value="InterPro"/>
</dbReference>
<name>A0A8J3AHG9_9BACI</name>
<evidence type="ECO:0000256" key="1">
    <source>
        <dbReference type="ARBA" id="ARBA00008061"/>
    </source>
</evidence>
<comment type="caution">
    <text evidence="3">The sequence shown here is derived from an EMBL/GenBank/DDBJ whole genome shotgun (WGS) entry which is preliminary data.</text>
</comment>
<dbReference type="InterPro" id="IPR014756">
    <property type="entry name" value="Ig_E-set"/>
</dbReference>
<dbReference type="InterPro" id="IPR006047">
    <property type="entry name" value="GH13_cat_dom"/>
</dbReference>
<dbReference type="NCBIfam" id="TIGR02104">
    <property type="entry name" value="pulA_typeI"/>
    <property type="match status" value="1"/>
</dbReference>
<dbReference type="InterPro" id="IPR004193">
    <property type="entry name" value="Glyco_hydro_13_N"/>
</dbReference>
<dbReference type="PANTHER" id="PTHR43002">
    <property type="entry name" value="GLYCOGEN DEBRANCHING ENZYME"/>
    <property type="match status" value="1"/>
</dbReference>
<protein>
    <submittedName>
        <fullName evidence="3">Type I pullulanase</fullName>
    </submittedName>
</protein>
<comment type="similarity">
    <text evidence="1">Belongs to the glycosyl hydrolase 13 family.</text>
</comment>
<evidence type="ECO:0000313" key="4">
    <source>
        <dbReference type="Proteomes" id="UP000626244"/>
    </source>
</evidence>